<dbReference type="Pfam" id="PF00126">
    <property type="entry name" value="HTH_1"/>
    <property type="match status" value="1"/>
</dbReference>
<dbReference type="PROSITE" id="PS50931">
    <property type="entry name" value="HTH_LYSR"/>
    <property type="match status" value="1"/>
</dbReference>
<comment type="caution">
    <text evidence="6">The sequence shown here is derived from an EMBL/GenBank/DDBJ whole genome shotgun (WGS) entry which is preliminary data.</text>
</comment>
<dbReference type="PANTHER" id="PTHR30346">
    <property type="entry name" value="TRANSCRIPTIONAL DUAL REGULATOR HCAR-RELATED"/>
    <property type="match status" value="1"/>
</dbReference>
<dbReference type="InterPro" id="IPR000847">
    <property type="entry name" value="LysR_HTH_N"/>
</dbReference>
<organism evidence="6 7">
    <name type="scientific">Asaia krungthepensis NRIC 0535</name>
    <dbReference type="NCBI Taxonomy" id="1307925"/>
    <lineage>
        <taxon>Bacteria</taxon>
        <taxon>Pseudomonadati</taxon>
        <taxon>Pseudomonadota</taxon>
        <taxon>Alphaproteobacteria</taxon>
        <taxon>Acetobacterales</taxon>
        <taxon>Acetobacteraceae</taxon>
        <taxon>Asaia</taxon>
    </lineage>
</organism>
<proteinExistence type="inferred from homology"/>
<gene>
    <name evidence="6" type="ORF">AA0535_1545</name>
</gene>
<evidence type="ECO:0000259" key="5">
    <source>
        <dbReference type="PROSITE" id="PS50931"/>
    </source>
</evidence>
<evidence type="ECO:0000256" key="3">
    <source>
        <dbReference type="ARBA" id="ARBA00023125"/>
    </source>
</evidence>
<reference evidence="6" key="1">
    <citation type="submission" date="2013-04" db="EMBL/GenBank/DDBJ databases">
        <title>The genome sequencing project of 58 acetic acid bacteria.</title>
        <authorList>
            <person name="Okamoto-Kainuma A."/>
            <person name="Ishikawa M."/>
            <person name="Umino S."/>
            <person name="Koizumi Y."/>
            <person name="Shiwa Y."/>
            <person name="Yoshikawa H."/>
            <person name="Matsutani M."/>
            <person name="Matsushita K."/>
        </authorList>
    </citation>
    <scope>NUCLEOTIDE SEQUENCE</scope>
    <source>
        <strain evidence="6">NRIC 0535</strain>
    </source>
</reference>
<dbReference type="PANTHER" id="PTHR30346:SF0">
    <property type="entry name" value="HCA OPERON TRANSCRIPTIONAL ACTIVATOR HCAR"/>
    <property type="match status" value="1"/>
</dbReference>
<dbReference type="RefSeq" id="WP_264815392.1">
    <property type="nucleotide sequence ID" value="NZ_BAPV01000012.1"/>
</dbReference>
<dbReference type="PRINTS" id="PR00039">
    <property type="entry name" value="HTHLYSR"/>
</dbReference>
<feature type="domain" description="HTH lysR-type" evidence="5">
    <location>
        <begin position="1"/>
        <end position="53"/>
    </location>
</feature>
<keyword evidence="7" id="KW-1185">Reference proteome</keyword>
<keyword evidence="4" id="KW-0804">Transcription</keyword>
<evidence type="ECO:0000313" key="7">
    <source>
        <dbReference type="Proteomes" id="UP001062776"/>
    </source>
</evidence>
<dbReference type="InterPro" id="IPR036390">
    <property type="entry name" value="WH_DNA-bd_sf"/>
</dbReference>
<dbReference type="EMBL" id="BAPV01000012">
    <property type="protein sequence ID" value="GBQ88457.1"/>
    <property type="molecule type" value="Genomic_DNA"/>
</dbReference>
<evidence type="ECO:0000256" key="2">
    <source>
        <dbReference type="ARBA" id="ARBA00023015"/>
    </source>
</evidence>
<sequence>MRYFLAAAEQGSFRKAAAALCVQESSISRRIRDLEDQLGASLFQRHNGGVRLTFAGQRFRRRAEGMLQHMRESAQDVGAIGRAEIGRIGVGVPPSLAAGFLAELFRTYDLHHGGVDIDFREGETATHAAAVNRLDLDLAFVGGARSWPGCEVTPLWIEQVFVALPERHQLAGRTELDWPSLAGESFLLRQTAVNPEAGDAIIQRLIEAGHDITLQPQGVGHDTLLPLVAMGRGLALTSEATASIPFPGIVYRPIVGETLTFSALWSAKNDNPALRRLLSMARSLARSSLR</sequence>
<dbReference type="Gene3D" id="1.10.10.10">
    <property type="entry name" value="Winged helix-like DNA-binding domain superfamily/Winged helix DNA-binding domain"/>
    <property type="match status" value="1"/>
</dbReference>
<evidence type="ECO:0000256" key="1">
    <source>
        <dbReference type="ARBA" id="ARBA00009437"/>
    </source>
</evidence>
<dbReference type="Proteomes" id="UP001062776">
    <property type="component" value="Unassembled WGS sequence"/>
</dbReference>
<dbReference type="CDD" id="cd08414">
    <property type="entry name" value="PBP2_LTTR_aromatics_like"/>
    <property type="match status" value="1"/>
</dbReference>
<dbReference type="InterPro" id="IPR036388">
    <property type="entry name" value="WH-like_DNA-bd_sf"/>
</dbReference>
<keyword evidence="3" id="KW-0238">DNA-binding</keyword>
<comment type="similarity">
    <text evidence="1">Belongs to the LysR transcriptional regulatory family.</text>
</comment>
<dbReference type="InterPro" id="IPR005119">
    <property type="entry name" value="LysR_subst-bd"/>
</dbReference>
<dbReference type="SUPFAM" id="SSF46785">
    <property type="entry name" value="Winged helix' DNA-binding domain"/>
    <property type="match status" value="1"/>
</dbReference>
<evidence type="ECO:0000313" key="6">
    <source>
        <dbReference type="EMBL" id="GBQ88457.1"/>
    </source>
</evidence>
<keyword evidence="2" id="KW-0805">Transcription regulation</keyword>
<dbReference type="Gene3D" id="3.40.190.10">
    <property type="entry name" value="Periplasmic binding protein-like II"/>
    <property type="match status" value="2"/>
</dbReference>
<dbReference type="Pfam" id="PF03466">
    <property type="entry name" value="LysR_substrate"/>
    <property type="match status" value="1"/>
</dbReference>
<name>A0ABQ0Q2P2_9PROT</name>
<dbReference type="SUPFAM" id="SSF53850">
    <property type="entry name" value="Periplasmic binding protein-like II"/>
    <property type="match status" value="1"/>
</dbReference>
<accession>A0ABQ0Q2P2</accession>
<protein>
    <submittedName>
        <fullName evidence="6">Transcriptional regulator</fullName>
    </submittedName>
</protein>
<evidence type="ECO:0000256" key="4">
    <source>
        <dbReference type="ARBA" id="ARBA00023163"/>
    </source>
</evidence>